<sequence>MVEAPRPTETLADIASRTDRSLETVRGWSKTSTWPAPAGRVGRAHAYATADVDAWLTRHILRTVPALQPRRLYTAAEIERATGIKVSTIRSDVSRGNWPAPDDTSQRAHRWYGHTVNSAVANRHPYRQSD</sequence>
<organism evidence="1 2">
    <name type="scientific">Streptacidiphilus alkalitolerans</name>
    <dbReference type="NCBI Taxonomy" id="3342712"/>
    <lineage>
        <taxon>Bacteria</taxon>
        <taxon>Bacillati</taxon>
        <taxon>Actinomycetota</taxon>
        <taxon>Actinomycetes</taxon>
        <taxon>Kitasatosporales</taxon>
        <taxon>Streptomycetaceae</taxon>
        <taxon>Streptacidiphilus</taxon>
    </lineage>
</organism>
<evidence type="ECO:0000313" key="2">
    <source>
        <dbReference type="Proteomes" id="UP001592582"/>
    </source>
</evidence>
<keyword evidence="2" id="KW-1185">Reference proteome</keyword>
<reference evidence="1 2" key="1">
    <citation type="submission" date="2024-09" db="EMBL/GenBank/DDBJ databases">
        <authorList>
            <person name="Lee S.D."/>
        </authorList>
    </citation>
    <scope>NUCLEOTIDE SEQUENCE [LARGE SCALE GENOMIC DNA]</scope>
    <source>
        <strain evidence="1 2">N1-1</strain>
    </source>
</reference>
<accession>A0ABV6V9T6</accession>
<dbReference type="EMBL" id="JBHEZX010000005">
    <property type="protein sequence ID" value="MFC1410494.1"/>
    <property type="molecule type" value="Genomic_DNA"/>
</dbReference>
<evidence type="ECO:0000313" key="1">
    <source>
        <dbReference type="EMBL" id="MFC1410494.1"/>
    </source>
</evidence>
<comment type="caution">
    <text evidence="1">The sequence shown here is derived from an EMBL/GenBank/DDBJ whole genome shotgun (WGS) entry which is preliminary data.</text>
</comment>
<name>A0ABV6V9T6_9ACTN</name>
<proteinExistence type="predicted"/>
<gene>
    <name evidence="1" type="ORF">ACEZDG_14590</name>
</gene>
<dbReference type="RefSeq" id="WP_380508231.1">
    <property type="nucleotide sequence ID" value="NZ_JBHEZX010000005.1"/>
</dbReference>
<protein>
    <submittedName>
        <fullName evidence="1">Helix-turn-helix transcriptional regulator</fullName>
    </submittedName>
</protein>
<dbReference type="Proteomes" id="UP001592582">
    <property type="component" value="Unassembled WGS sequence"/>
</dbReference>